<dbReference type="InterPro" id="IPR051449">
    <property type="entry name" value="ABC-2_transporter_component"/>
</dbReference>
<gene>
    <name evidence="8" type="ORF">SAMN05216246_10149</name>
</gene>
<evidence type="ECO:0000313" key="8">
    <source>
        <dbReference type="EMBL" id="SHI28764.1"/>
    </source>
</evidence>
<dbReference type="Proteomes" id="UP000184390">
    <property type="component" value="Unassembled WGS sequence"/>
</dbReference>
<keyword evidence="3 6" id="KW-0812">Transmembrane</keyword>
<dbReference type="PANTHER" id="PTHR30294:SF38">
    <property type="entry name" value="TRANSPORT PERMEASE PROTEIN"/>
    <property type="match status" value="1"/>
</dbReference>
<evidence type="ECO:0000256" key="1">
    <source>
        <dbReference type="ARBA" id="ARBA00004651"/>
    </source>
</evidence>
<reference evidence="8 9" key="1">
    <citation type="submission" date="2016-11" db="EMBL/GenBank/DDBJ databases">
        <authorList>
            <person name="Varghese N."/>
            <person name="Submissions S."/>
        </authorList>
    </citation>
    <scope>NUCLEOTIDE SEQUENCE [LARGE SCALE GENOMIC DNA]</scope>
    <source>
        <strain evidence="8 9">PA</strain>
    </source>
</reference>
<dbReference type="InterPro" id="IPR013525">
    <property type="entry name" value="ABC2_TM"/>
</dbReference>
<evidence type="ECO:0000256" key="3">
    <source>
        <dbReference type="ARBA" id="ARBA00022692"/>
    </source>
</evidence>
<accession>A0ABY1HXX3</accession>
<organism evidence="8 9">
    <name type="scientific">Actinomyces denticolens</name>
    <dbReference type="NCBI Taxonomy" id="52767"/>
    <lineage>
        <taxon>Bacteria</taxon>
        <taxon>Bacillati</taxon>
        <taxon>Actinomycetota</taxon>
        <taxon>Actinomycetes</taxon>
        <taxon>Actinomycetales</taxon>
        <taxon>Actinomycetaceae</taxon>
        <taxon>Actinomyces</taxon>
    </lineage>
</organism>
<dbReference type="Pfam" id="PF12698">
    <property type="entry name" value="ABC2_membrane_3"/>
    <property type="match status" value="1"/>
</dbReference>
<evidence type="ECO:0000259" key="7">
    <source>
        <dbReference type="Pfam" id="PF12698"/>
    </source>
</evidence>
<evidence type="ECO:0000313" key="9">
    <source>
        <dbReference type="Proteomes" id="UP000184390"/>
    </source>
</evidence>
<dbReference type="Gene3D" id="3.40.1710.10">
    <property type="entry name" value="abc type-2 transporter like domain"/>
    <property type="match status" value="1"/>
</dbReference>
<feature type="transmembrane region" description="Helical" evidence="6">
    <location>
        <begin position="315"/>
        <end position="334"/>
    </location>
</feature>
<feature type="transmembrane region" description="Helical" evidence="6">
    <location>
        <begin position="284"/>
        <end position="303"/>
    </location>
</feature>
<dbReference type="RefSeq" id="WP_073451016.1">
    <property type="nucleotide sequence ID" value="NZ_FQYL01000001.1"/>
</dbReference>
<name>A0ABY1HXX3_9ACTO</name>
<keyword evidence="5 6" id="KW-0472">Membrane</keyword>
<feature type="domain" description="ABC-2 type transporter transmembrane" evidence="7">
    <location>
        <begin position="19"/>
        <end position="391"/>
    </location>
</feature>
<evidence type="ECO:0000256" key="5">
    <source>
        <dbReference type="ARBA" id="ARBA00023136"/>
    </source>
</evidence>
<evidence type="ECO:0000256" key="6">
    <source>
        <dbReference type="SAM" id="Phobius"/>
    </source>
</evidence>
<proteinExistence type="predicted"/>
<comment type="caution">
    <text evidence="8">The sequence shown here is derived from an EMBL/GenBank/DDBJ whole genome shotgun (WGS) entry which is preliminary data.</text>
</comment>
<evidence type="ECO:0000256" key="4">
    <source>
        <dbReference type="ARBA" id="ARBA00022989"/>
    </source>
</evidence>
<keyword evidence="4 6" id="KW-1133">Transmembrane helix</keyword>
<feature type="transmembrane region" description="Helical" evidence="6">
    <location>
        <begin position="15"/>
        <end position="35"/>
    </location>
</feature>
<comment type="subcellular location">
    <subcellularLocation>
        <location evidence="1">Cell membrane</location>
        <topology evidence="1">Multi-pass membrane protein</topology>
    </subcellularLocation>
</comment>
<keyword evidence="9" id="KW-1185">Reference proteome</keyword>
<dbReference type="PANTHER" id="PTHR30294">
    <property type="entry name" value="MEMBRANE COMPONENT OF ABC TRANSPORTER YHHJ-RELATED"/>
    <property type="match status" value="1"/>
</dbReference>
<evidence type="ECO:0000256" key="2">
    <source>
        <dbReference type="ARBA" id="ARBA00022475"/>
    </source>
</evidence>
<dbReference type="EMBL" id="FQYL01000001">
    <property type="protein sequence ID" value="SHI28764.1"/>
    <property type="molecule type" value="Genomic_DNA"/>
</dbReference>
<sequence length="405" mass="41911">MRAFKTSLRIARGHWIYALIFLVAVNMLGLLTGVAQGGRTTTELTQADVPLAVIDRDGSPVSAGLTAFMEANGEAVALEDSRRAMQDALAQDRVELIAIIPSGLGNGVEKAAEQARGGTALSDAEAAVPRVDIVLAPSSSEAPLMAEQVTAYVEQALAYRATTAGNAEQAVAAATTSMRASAPARVIAEEAAPMPTAFMVFLSMALYSIFAFTTNIASLIMRVLGRRPLRVRMSASPEPVMRRNIGLSAGLAVIGIVGWAVTYILGVGALGLRTLSTALPLHGVAATALLAYAMVGIAVGFLMGQLRMSENASNAVANIGGLVFSFLGGAWLPLSYMPDAVKQVSALTPAYWANQPIREAFQSSSTSAGALAPLYGDIGVCALFAVAITAVGMAVGRARLRSAAA</sequence>
<protein>
    <submittedName>
        <fullName evidence="8">ABC-2 type transport system permease protein</fullName>
    </submittedName>
</protein>
<feature type="transmembrane region" description="Helical" evidence="6">
    <location>
        <begin position="198"/>
        <end position="224"/>
    </location>
</feature>
<feature type="transmembrane region" description="Helical" evidence="6">
    <location>
        <begin position="245"/>
        <end position="272"/>
    </location>
</feature>
<feature type="transmembrane region" description="Helical" evidence="6">
    <location>
        <begin position="374"/>
        <end position="395"/>
    </location>
</feature>
<keyword evidence="2" id="KW-1003">Cell membrane</keyword>